<dbReference type="OrthoDB" id="185319at2"/>
<dbReference type="PANTHER" id="PTHR45947">
    <property type="entry name" value="SULFOQUINOVOSYL TRANSFERASE SQD2"/>
    <property type="match status" value="1"/>
</dbReference>
<dbReference type="GO" id="GO:0016758">
    <property type="term" value="F:hexosyltransferase activity"/>
    <property type="evidence" value="ECO:0007669"/>
    <property type="project" value="TreeGrafter"/>
</dbReference>
<feature type="domain" description="Glycosyl transferase family 1" evidence="1">
    <location>
        <begin position="214"/>
        <end position="385"/>
    </location>
</feature>
<dbReference type="InterPro" id="IPR028098">
    <property type="entry name" value="Glyco_trans_4-like_N"/>
</dbReference>
<gene>
    <name evidence="3" type="ORF">D1222_12710</name>
</gene>
<dbReference type="RefSeq" id="WP_119454620.1">
    <property type="nucleotide sequence ID" value="NZ_QWGA01000007.1"/>
</dbReference>
<organism evidence="3 4">
    <name type="scientific">Henriciella algicola</name>
    <dbReference type="NCBI Taxonomy" id="1608422"/>
    <lineage>
        <taxon>Bacteria</taxon>
        <taxon>Pseudomonadati</taxon>
        <taxon>Pseudomonadota</taxon>
        <taxon>Alphaproteobacteria</taxon>
        <taxon>Hyphomonadales</taxon>
        <taxon>Hyphomonadaceae</taxon>
        <taxon>Henriciella</taxon>
    </lineage>
</organism>
<keyword evidence="4" id="KW-1185">Reference proteome</keyword>
<dbReference type="Gene3D" id="3.40.50.2000">
    <property type="entry name" value="Glycogen Phosphorylase B"/>
    <property type="match status" value="2"/>
</dbReference>
<proteinExistence type="predicted"/>
<protein>
    <submittedName>
        <fullName evidence="3">Glycosyltransferase WbuB</fullName>
    </submittedName>
</protein>
<dbReference type="PANTHER" id="PTHR45947:SF3">
    <property type="entry name" value="SULFOQUINOVOSYL TRANSFERASE SQD2"/>
    <property type="match status" value="1"/>
</dbReference>
<dbReference type="AlphaFoldDB" id="A0A399RCC7"/>
<evidence type="ECO:0000259" key="1">
    <source>
        <dbReference type="Pfam" id="PF00534"/>
    </source>
</evidence>
<dbReference type="InterPro" id="IPR050194">
    <property type="entry name" value="Glycosyltransferase_grp1"/>
</dbReference>
<name>A0A399RCC7_9PROT</name>
<evidence type="ECO:0000259" key="2">
    <source>
        <dbReference type="Pfam" id="PF13579"/>
    </source>
</evidence>
<accession>A0A399RCC7</accession>
<keyword evidence="3" id="KW-0808">Transferase</keyword>
<sequence>MTSQTPDIIFVNRFFWPDHSATAQILSDVAQHLAQSGFHVRIITSRMLYSDPSQVLTQTENWKGVEVSRVWTARFGRSNLMGRAIDYLTFYVAAFFAILHHARKNSIVISKTDPPLIGVPIGLAARLKRAKRGNWFQDVYPEIAEAYGLKLVWPLVNILRWCRNRSIRKAAINVAIGDRMAAFLQTDAKPSRPIDVIHNFSDDDAVQPNAKGVEELRAAWGFDPEDFVVGYSGNLGRAHDTDTILEAAELLRDQPRIKFLFVGGGQQRVFVEEAAANRALRNIVFRAYQPRDQLAASLGVPDLHWISLKQEFEGLILPSKLYGIAAVGRPVLMIGSRDGEISRLIFEFSFGASVEAGEAQELANEIVRFSGMPKRGKDMGVRARQFLDTSSSKGAAMERWRNVLMEPRS</sequence>
<dbReference type="Pfam" id="PF00534">
    <property type="entry name" value="Glycos_transf_1"/>
    <property type="match status" value="1"/>
</dbReference>
<comment type="caution">
    <text evidence="3">The sequence shown here is derived from an EMBL/GenBank/DDBJ whole genome shotgun (WGS) entry which is preliminary data.</text>
</comment>
<feature type="domain" description="Glycosyltransferase subfamily 4-like N-terminal" evidence="2">
    <location>
        <begin position="24"/>
        <end position="199"/>
    </location>
</feature>
<evidence type="ECO:0000313" key="3">
    <source>
        <dbReference type="EMBL" id="RIJ29206.1"/>
    </source>
</evidence>
<reference evidence="3 4" key="1">
    <citation type="submission" date="2018-08" db="EMBL/GenBank/DDBJ databases">
        <title>Henriciella mobilis sp. nov., isolated from seawater.</title>
        <authorList>
            <person name="Cheng H."/>
            <person name="Wu Y.-H."/>
            <person name="Xu X.-W."/>
            <person name="Guo L.-L."/>
        </authorList>
    </citation>
    <scope>NUCLEOTIDE SEQUENCE [LARGE SCALE GENOMIC DNA]</scope>
    <source>
        <strain evidence="3 4">CCUG67844</strain>
    </source>
</reference>
<dbReference type="Proteomes" id="UP000265845">
    <property type="component" value="Unassembled WGS sequence"/>
</dbReference>
<dbReference type="InterPro" id="IPR001296">
    <property type="entry name" value="Glyco_trans_1"/>
</dbReference>
<evidence type="ECO:0000313" key="4">
    <source>
        <dbReference type="Proteomes" id="UP000265845"/>
    </source>
</evidence>
<dbReference type="SUPFAM" id="SSF53756">
    <property type="entry name" value="UDP-Glycosyltransferase/glycogen phosphorylase"/>
    <property type="match status" value="1"/>
</dbReference>
<dbReference type="EMBL" id="QWGA01000007">
    <property type="protein sequence ID" value="RIJ29206.1"/>
    <property type="molecule type" value="Genomic_DNA"/>
</dbReference>
<dbReference type="Pfam" id="PF13579">
    <property type="entry name" value="Glyco_trans_4_4"/>
    <property type="match status" value="1"/>
</dbReference>
<dbReference type="CDD" id="cd03794">
    <property type="entry name" value="GT4_WbuB-like"/>
    <property type="match status" value="1"/>
</dbReference>